<dbReference type="GO" id="GO:0072546">
    <property type="term" value="C:EMC complex"/>
    <property type="evidence" value="ECO:0007669"/>
    <property type="project" value="UniProtKB-UniRule"/>
</dbReference>
<keyword evidence="4" id="KW-0472">Membrane</keyword>
<dbReference type="VEuPathDB" id="FungiDB:EMCG_04972"/>
<dbReference type="OrthoDB" id="124397at2759"/>
<comment type="similarity">
    <text evidence="4">Belongs to the EMC2 family.</text>
</comment>
<keyword evidence="2 3" id="KW-0802">TPR repeat</keyword>
<feature type="domain" description="EMC2 TPR-like" evidence="5">
    <location>
        <begin position="115"/>
        <end position="212"/>
    </location>
</feature>
<dbReference type="AlphaFoldDB" id="A0A0G2HRG5"/>
<dbReference type="InterPro" id="IPR019734">
    <property type="entry name" value="TPR_rpt"/>
</dbReference>
<evidence type="ECO:0000313" key="6">
    <source>
        <dbReference type="EMBL" id="KKZ60290.1"/>
    </source>
</evidence>
<dbReference type="Pfam" id="PF22890">
    <property type="entry name" value="TPR_EMC2"/>
    <property type="match status" value="1"/>
</dbReference>
<evidence type="ECO:0000313" key="7">
    <source>
        <dbReference type="Proteomes" id="UP000034164"/>
    </source>
</evidence>
<evidence type="ECO:0000256" key="1">
    <source>
        <dbReference type="ARBA" id="ARBA00022737"/>
    </source>
</evidence>
<dbReference type="InterPro" id="IPR011990">
    <property type="entry name" value="TPR-like_helical_dom_sf"/>
</dbReference>
<evidence type="ECO:0000256" key="4">
    <source>
        <dbReference type="RuleBase" id="RU367091"/>
    </source>
</evidence>
<protein>
    <recommendedName>
        <fullName evidence="4">ER membrane protein complex subunit 2</fullName>
    </recommendedName>
</protein>
<proteinExistence type="inferred from homology"/>
<keyword evidence="1" id="KW-0677">Repeat</keyword>
<evidence type="ECO:0000256" key="2">
    <source>
        <dbReference type="ARBA" id="ARBA00022803"/>
    </source>
</evidence>
<dbReference type="FunFam" id="1.25.40.10:FF:001208">
    <property type="entry name" value="Tetratricopeptide repeat domain-containing protein"/>
    <property type="match status" value="1"/>
</dbReference>
<dbReference type="SMART" id="SM00028">
    <property type="entry name" value="TPR"/>
    <property type="match status" value="1"/>
</dbReference>
<comment type="caution">
    <text evidence="6">The sequence shown here is derived from an EMBL/GenBank/DDBJ whole genome shotgun (WGS) entry which is preliminary data.</text>
</comment>
<comment type="subcellular location">
    <subcellularLocation>
        <location evidence="4">Endoplasmic reticulum membrane</location>
        <topology evidence="4">Peripheral membrane protein</topology>
        <orientation evidence="4">Cytoplasmic side</orientation>
    </subcellularLocation>
</comment>
<sequence>MASSLPLDLQMALNSPDPRAVLRLSQQAQSFLKSHPAQQPSFPFSVFATAETPELWLTYEQMLLACLRTGDDESARQCLERLSKRFGPANERIMALKGVYEEALAQDEDALEEILAGYGKVLEENPVNVPILKRRIALLRSMSRSADAIAALVDFLDAFPTDAEAWCELADLYQAQGMSTQAIFCLEEALLVVPNAWNLHARLGEVEYISSTSAENQETALKLLADSVRRFCRSIELCDDYLRGYYGLKLSTSRLLDKLSTKAAPQLKGSDYSLPTKKTLTKLQALSTRKLREIVQSRSADVKSWERNQSELIAAQELLDREDK</sequence>
<dbReference type="Proteomes" id="UP000034164">
    <property type="component" value="Unassembled WGS sequence"/>
</dbReference>
<feature type="repeat" description="TPR" evidence="3">
    <location>
        <begin position="163"/>
        <end position="196"/>
    </location>
</feature>
<name>A0A0G2HRG5_9EURO</name>
<keyword evidence="4" id="KW-0256">Endoplasmic reticulum</keyword>
<accession>A0A0G2HRG5</accession>
<dbReference type="InterPro" id="IPR055217">
    <property type="entry name" value="TPR_EMC2"/>
</dbReference>
<comment type="function">
    <text evidence="4">Part of the endoplasmic reticulum membrane protein complex (EMC) that enables the energy-independent insertion into endoplasmic reticulum membranes of newly synthesized membrane proteins.</text>
</comment>
<dbReference type="InterPro" id="IPR039856">
    <property type="entry name" value="EMC2-like"/>
</dbReference>
<comment type="subunit">
    <text evidence="4">Component of the ER membrane protein complex (EMC).</text>
</comment>
<dbReference type="EMBL" id="LCZI01001561">
    <property type="protein sequence ID" value="KKZ60290.1"/>
    <property type="molecule type" value="Genomic_DNA"/>
</dbReference>
<dbReference type="PANTHER" id="PTHR12760">
    <property type="entry name" value="TETRATRICOPEPTIDE REPEAT PROTEIN"/>
    <property type="match status" value="1"/>
</dbReference>
<reference evidence="7" key="1">
    <citation type="journal article" date="2015" name="PLoS Genet.">
        <title>The dynamic genome and transcriptome of the human fungal pathogen Blastomyces and close relative Emmonsia.</title>
        <authorList>
            <person name="Munoz J.F."/>
            <person name="Gauthier G.M."/>
            <person name="Desjardins C.A."/>
            <person name="Gallo J.E."/>
            <person name="Holder J."/>
            <person name="Sullivan T.D."/>
            <person name="Marty A.J."/>
            <person name="Carmen J.C."/>
            <person name="Chen Z."/>
            <person name="Ding L."/>
            <person name="Gujja S."/>
            <person name="Magrini V."/>
            <person name="Misas E."/>
            <person name="Mitreva M."/>
            <person name="Priest M."/>
            <person name="Saif S."/>
            <person name="Whiston E.A."/>
            <person name="Young S."/>
            <person name="Zeng Q."/>
            <person name="Goldman W.E."/>
            <person name="Mardis E.R."/>
            <person name="Taylor J.W."/>
            <person name="McEwen J.G."/>
            <person name="Clay O.K."/>
            <person name="Klein B.S."/>
            <person name="Cuomo C.A."/>
        </authorList>
    </citation>
    <scope>NUCLEOTIDE SEQUENCE [LARGE SCALE GENOMIC DNA]</scope>
    <source>
        <strain evidence="7">UAMH 3008</strain>
    </source>
</reference>
<dbReference type="SUPFAM" id="SSF48452">
    <property type="entry name" value="TPR-like"/>
    <property type="match status" value="1"/>
</dbReference>
<organism evidence="6 7">
    <name type="scientific">[Emmonsia] crescens</name>
    <dbReference type="NCBI Taxonomy" id="73230"/>
    <lineage>
        <taxon>Eukaryota</taxon>
        <taxon>Fungi</taxon>
        <taxon>Dikarya</taxon>
        <taxon>Ascomycota</taxon>
        <taxon>Pezizomycotina</taxon>
        <taxon>Eurotiomycetes</taxon>
        <taxon>Eurotiomycetidae</taxon>
        <taxon>Onygenales</taxon>
        <taxon>Ajellomycetaceae</taxon>
        <taxon>Emergomyces</taxon>
    </lineage>
</organism>
<evidence type="ECO:0000259" key="5">
    <source>
        <dbReference type="Pfam" id="PF22890"/>
    </source>
</evidence>
<evidence type="ECO:0000256" key="3">
    <source>
        <dbReference type="PROSITE-ProRule" id="PRU00339"/>
    </source>
</evidence>
<dbReference type="PROSITE" id="PS50005">
    <property type="entry name" value="TPR"/>
    <property type="match status" value="1"/>
</dbReference>
<dbReference type="Gene3D" id="1.25.40.10">
    <property type="entry name" value="Tetratricopeptide repeat domain"/>
    <property type="match status" value="1"/>
</dbReference>
<gene>
    <name evidence="6" type="ORF">EMCG_04972</name>
</gene>